<evidence type="ECO:0000259" key="2">
    <source>
        <dbReference type="PROSITE" id="PS51371"/>
    </source>
</evidence>
<sequence>MDSANSRAFLRDFNEIESYLKTKHNKGDYMSFQALLDKAAQRNDRVVKRYISDLKEIAELRNAIVHTYTNEVLAEPTPYVVNLIEEIRSELIVPPTVERFIKDVVTLHEDSSLRKVLHNMNEKAYSQFPLVDKHNLVTSLVTDSGVANWLAAHLDHDNLSIEHVQVKDLQPFDKKKKSYRFIGKEASLFEAQDRFAQAAEHGEKLVTLIITENGASNKPILGIITPWDVMDTKEKGSSTP</sequence>
<feature type="domain" description="CBS" evidence="2">
    <location>
        <begin position="100"/>
        <end position="158"/>
    </location>
</feature>
<dbReference type="SUPFAM" id="SSF54631">
    <property type="entry name" value="CBS-domain pair"/>
    <property type="match status" value="1"/>
</dbReference>
<dbReference type="Gene3D" id="3.10.580.10">
    <property type="entry name" value="CBS-domain"/>
    <property type="match status" value="1"/>
</dbReference>
<accession>A0A4Y8LAW8</accession>
<dbReference type="Proteomes" id="UP000297776">
    <property type="component" value="Unassembled WGS sequence"/>
</dbReference>
<reference evidence="3 4" key="1">
    <citation type="submission" date="2019-03" db="EMBL/GenBank/DDBJ databases">
        <authorList>
            <person name="Yang Y."/>
        </authorList>
    </citation>
    <scope>NUCLEOTIDE SEQUENCE [LARGE SCALE GENOMIC DNA]</scope>
    <source>
        <strain evidence="3 4">ASL-1</strain>
    </source>
</reference>
<dbReference type="InterPro" id="IPR000644">
    <property type="entry name" value="CBS_dom"/>
</dbReference>
<gene>
    <name evidence="3" type="ORF">E2626_13390</name>
</gene>
<dbReference type="EMBL" id="SORX01000008">
    <property type="protein sequence ID" value="TFD99771.1"/>
    <property type="molecule type" value="Genomic_DNA"/>
</dbReference>
<dbReference type="Pfam" id="PF00571">
    <property type="entry name" value="CBS"/>
    <property type="match status" value="1"/>
</dbReference>
<evidence type="ECO:0000313" key="3">
    <source>
        <dbReference type="EMBL" id="TFD99771.1"/>
    </source>
</evidence>
<keyword evidence="4" id="KW-1185">Reference proteome</keyword>
<organism evidence="3 4">
    <name type="scientific">Jeotgalibacillus salarius</name>
    <dbReference type="NCBI Taxonomy" id="546023"/>
    <lineage>
        <taxon>Bacteria</taxon>
        <taxon>Bacillati</taxon>
        <taxon>Bacillota</taxon>
        <taxon>Bacilli</taxon>
        <taxon>Bacillales</taxon>
        <taxon>Caryophanaceae</taxon>
        <taxon>Jeotgalibacillus</taxon>
    </lineage>
</organism>
<dbReference type="OrthoDB" id="49104at2"/>
<comment type="caution">
    <text evidence="3">The sequence shown here is derived from an EMBL/GenBank/DDBJ whole genome shotgun (WGS) entry which is preliminary data.</text>
</comment>
<keyword evidence="1" id="KW-0129">CBS domain</keyword>
<name>A0A4Y8LAW8_9BACL</name>
<evidence type="ECO:0000256" key="1">
    <source>
        <dbReference type="PROSITE-ProRule" id="PRU00703"/>
    </source>
</evidence>
<dbReference type="PROSITE" id="PS51371">
    <property type="entry name" value="CBS"/>
    <property type="match status" value="1"/>
</dbReference>
<dbReference type="InterPro" id="IPR046342">
    <property type="entry name" value="CBS_dom_sf"/>
</dbReference>
<evidence type="ECO:0000313" key="4">
    <source>
        <dbReference type="Proteomes" id="UP000297776"/>
    </source>
</evidence>
<dbReference type="AlphaFoldDB" id="A0A4Y8LAW8"/>
<protein>
    <submittedName>
        <fullName evidence="3">CBS domain-containing protein</fullName>
    </submittedName>
</protein>
<dbReference type="CDD" id="cd02205">
    <property type="entry name" value="CBS_pair_SF"/>
    <property type="match status" value="1"/>
</dbReference>
<dbReference type="RefSeq" id="WP_134382287.1">
    <property type="nucleotide sequence ID" value="NZ_SORX01000008.1"/>
</dbReference>
<proteinExistence type="predicted"/>